<organism evidence="1 2">
    <name type="scientific">Trichonephila clavipes</name>
    <name type="common">Golden silk orbweaver</name>
    <name type="synonym">Nephila clavipes</name>
    <dbReference type="NCBI Taxonomy" id="2585209"/>
    <lineage>
        <taxon>Eukaryota</taxon>
        <taxon>Metazoa</taxon>
        <taxon>Ecdysozoa</taxon>
        <taxon>Arthropoda</taxon>
        <taxon>Chelicerata</taxon>
        <taxon>Arachnida</taxon>
        <taxon>Araneae</taxon>
        <taxon>Araneomorphae</taxon>
        <taxon>Entelegynae</taxon>
        <taxon>Araneoidea</taxon>
        <taxon>Nephilidae</taxon>
        <taxon>Trichonephila</taxon>
    </lineage>
</organism>
<dbReference type="Proteomes" id="UP000887159">
    <property type="component" value="Unassembled WGS sequence"/>
</dbReference>
<name>A0A8X6RN51_TRICX</name>
<comment type="caution">
    <text evidence="1">The sequence shown here is derived from an EMBL/GenBank/DDBJ whole genome shotgun (WGS) entry which is preliminary data.</text>
</comment>
<evidence type="ECO:0000313" key="1">
    <source>
        <dbReference type="EMBL" id="GFX97535.1"/>
    </source>
</evidence>
<gene>
    <name evidence="1" type="ORF">TNCV_2840951</name>
</gene>
<sequence>MLSNRTVGFDSNEEFRLFLSASGPTILSTTAATNGSSGSTVTAAGLSAVSSSLSQTVYPGILPTNYTARVPLHVKYVEAETSSRLCGVEVRRGEVLAQVSSSSLDHGSKLRGPLPKAEECDINIHSLGLNYK</sequence>
<keyword evidence="2" id="KW-1185">Reference proteome</keyword>
<evidence type="ECO:0000313" key="2">
    <source>
        <dbReference type="Proteomes" id="UP000887159"/>
    </source>
</evidence>
<reference evidence="1" key="1">
    <citation type="submission" date="2020-08" db="EMBL/GenBank/DDBJ databases">
        <title>Multicomponent nature underlies the extraordinary mechanical properties of spider dragline silk.</title>
        <authorList>
            <person name="Kono N."/>
            <person name="Nakamura H."/>
            <person name="Mori M."/>
            <person name="Yoshida Y."/>
            <person name="Ohtoshi R."/>
            <person name="Malay A.D."/>
            <person name="Moran D.A.P."/>
            <person name="Tomita M."/>
            <person name="Numata K."/>
            <person name="Arakawa K."/>
        </authorList>
    </citation>
    <scope>NUCLEOTIDE SEQUENCE</scope>
</reference>
<dbReference type="EMBL" id="BMAU01021198">
    <property type="protein sequence ID" value="GFX97535.1"/>
    <property type="molecule type" value="Genomic_DNA"/>
</dbReference>
<dbReference type="AlphaFoldDB" id="A0A8X6RN51"/>
<proteinExistence type="predicted"/>
<accession>A0A8X6RN51</accession>
<protein>
    <submittedName>
        <fullName evidence="1">Uncharacterized protein</fullName>
    </submittedName>
</protein>